<organism evidence="2 3">
    <name type="scientific">Haloplasma contractile SSD-17B</name>
    <dbReference type="NCBI Taxonomy" id="1033810"/>
    <lineage>
        <taxon>Bacteria</taxon>
        <taxon>Bacillati</taxon>
        <taxon>Mycoplasmatota</taxon>
        <taxon>Mollicutes</taxon>
        <taxon>Haloplasmatales</taxon>
        <taxon>Haloplasmataceae</taxon>
        <taxon>Haloplasma</taxon>
    </lineage>
</organism>
<keyword evidence="2" id="KW-0808">Transferase</keyword>
<dbReference type="SUPFAM" id="SSF55729">
    <property type="entry name" value="Acyl-CoA N-acyltransferases (Nat)"/>
    <property type="match status" value="1"/>
</dbReference>
<dbReference type="RefSeq" id="WP_008827197.1">
    <property type="nucleotide sequence ID" value="NZ_AFNU02000012.1"/>
</dbReference>
<dbReference type="Pfam" id="PF13302">
    <property type="entry name" value="Acetyltransf_3"/>
    <property type="match status" value="1"/>
</dbReference>
<evidence type="ECO:0000259" key="1">
    <source>
        <dbReference type="Pfam" id="PF13302"/>
    </source>
</evidence>
<gene>
    <name evidence="2" type="ORF">HLPCO_002599</name>
</gene>
<dbReference type="EMBL" id="AFNU02000012">
    <property type="protein sequence ID" value="ERJ11297.1"/>
    <property type="molecule type" value="Genomic_DNA"/>
</dbReference>
<feature type="domain" description="N-acetyltransferase" evidence="1">
    <location>
        <begin position="34"/>
        <end position="116"/>
    </location>
</feature>
<protein>
    <submittedName>
        <fullName evidence="2">Phospholipiddiacylglycerol acyltransferase protein</fullName>
        <ecNumber evidence="2">2.3.1.158</ecNumber>
    </submittedName>
</protein>
<keyword evidence="3" id="KW-1185">Reference proteome</keyword>
<keyword evidence="2" id="KW-0012">Acyltransferase</keyword>
<dbReference type="InterPro" id="IPR016181">
    <property type="entry name" value="Acyl_CoA_acyltransferase"/>
</dbReference>
<reference evidence="2 3" key="2">
    <citation type="journal article" date="2013" name="PLoS ONE">
        <title>INDIGO - INtegrated Data Warehouse of MIcrobial GenOmes with Examples from the Red Sea Extremophiles.</title>
        <authorList>
            <person name="Alam I."/>
            <person name="Antunes A."/>
            <person name="Kamau A.A."/>
            <person name="Ba Alawi W."/>
            <person name="Kalkatawi M."/>
            <person name="Stingl U."/>
            <person name="Bajic V.B."/>
        </authorList>
    </citation>
    <scope>NUCLEOTIDE SEQUENCE [LARGE SCALE GENOMIC DNA]</scope>
    <source>
        <strain evidence="2 3">SSD-17B</strain>
    </source>
</reference>
<evidence type="ECO:0000313" key="2">
    <source>
        <dbReference type="EMBL" id="ERJ11297.1"/>
    </source>
</evidence>
<dbReference type="eggNOG" id="COG3981">
    <property type="taxonomic scope" value="Bacteria"/>
</dbReference>
<reference evidence="2 3" key="1">
    <citation type="journal article" date="2011" name="J. Bacteriol.">
        <title>Genome sequence of Haloplasma contractile, an unusual contractile bacterium from a deep-sea anoxic brine lake.</title>
        <authorList>
            <person name="Antunes A."/>
            <person name="Alam I."/>
            <person name="El Dorry H."/>
            <person name="Siam R."/>
            <person name="Robertson A."/>
            <person name="Bajic V.B."/>
            <person name="Stingl U."/>
        </authorList>
    </citation>
    <scope>NUCLEOTIDE SEQUENCE [LARGE SCALE GENOMIC DNA]</scope>
    <source>
        <strain evidence="2 3">SSD-17B</strain>
    </source>
</reference>
<dbReference type="OrthoDB" id="9804153at2"/>
<dbReference type="EC" id="2.3.1.158" evidence="2"/>
<comment type="caution">
    <text evidence="2">The sequence shown here is derived from an EMBL/GenBank/DDBJ whole genome shotgun (WGS) entry which is preliminary data.</text>
</comment>
<name>F7Q162_9MOLU</name>
<evidence type="ECO:0000313" key="3">
    <source>
        <dbReference type="Proteomes" id="UP000005707"/>
    </source>
</evidence>
<dbReference type="InterPro" id="IPR000182">
    <property type="entry name" value="GNAT_dom"/>
</dbReference>
<sequence>MFTDQYNLLVGKELKLNLIKTVNAEDEFDLLPFYYFEILTHQNELVGKISFRIGFNEYTIYNGNIGYEIDQKYRGNNYSLNALKLLKPLIKFHNQHTIFITTNSDNIASNKIAKKANGNLVGKFTVEEDHKFFTGETKIKHVYLIHIDDL</sequence>
<dbReference type="Gene3D" id="3.40.630.30">
    <property type="match status" value="1"/>
</dbReference>
<dbReference type="STRING" id="1033810.HLPCO_002599"/>
<dbReference type="InParanoid" id="F7Q162"/>
<proteinExistence type="predicted"/>
<dbReference type="Proteomes" id="UP000005707">
    <property type="component" value="Unassembled WGS sequence"/>
</dbReference>
<dbReference type="AlphaFoldDB" id="F7Q162"/>
<dbReference type="GO" id="GO:0046027">
    <property type="term" value="F:phospholipid:diacylglycerol acyltransferase activity"/>
    <property type="evidence" value="ECO:0007669"/>
    <property type="project" value="UniProtKB-EC"/>
</dbReference>
<accession>F7Q162</accession>